<reference evidence="1 2" key="1">
    <citation type="submission" date="2014-03" db="EMBL/GenBank/DDBJ databases">
        <title>Bradyrhizobium valentinum sp. nov., isolated from effective nodules of Lupinus mariae-josephae, a lupine endemic of basic-lime soils in Eastern Spain.</title>
        <authorList>
            <person name="Duran D."/>
            <person name="Rey L."/>
            <person name="Navarro A."/>
            <person name="Busquets A."/>
            <person name="Imperial J."/>
            <person name="Ruiz-Argueso T."/>
        </authorList>
    </citation>
    <scope>NUCLEOTIDE SEQUENCE [LARGE SCALE GENOMIC DNA]</scope>
    <source>
        <strain evidence="1 2">Ro19</strain>
    </source>
</reference>
<name>A0A0R3MQM7_9BRAD</name>
<dbReference type="AlphaFoldDB" id="A0A0R3MQM7"/>
<dbReference type="OrthoDB" id="7059292at2"/>
<keyword evidence="2" id="KW-1185">Reference proteome</keyword>
<comment type="caution">
    <text evidence="1">The sequence shown here is derived from an EMBL/GenBank/DDBJ whole genome shotgun (WGS) entry which is preliminary data.</text>
</comment>
<evidence type="ECO:0008006" key="3">
    <source>
        <dbReference type="Google" id="ProtNLM"/>
    </source>
</evidence>
<dbReference type="RefSeq" id="WP_057845414.1">
    <property type="nucleotide sequence ID" value="NZ_LLYA01000167.1"/>
</dbReference>
<dbReference type="Proteomes" id="UP000052023">
    <property type="component" value="Unassembled WGS sequence"/>
</dbReference>
<protein>
    <recommendedName>
        <fullName evidence="3">Calcineurin-like phosphoesterase domain-containing protein</fullName>
    </recommendedName>
</protein>
<evidence type="ECO:0000313" key="1">
    <source>
        <dbReference type="EMBL" id="KRR22177.1"/>
    </source>
</evidence>
<dbReference type="SUPFAM" id="SSF56300">
    <property type="entry name" value="Metallo-dependent phosphatases"/>
    <property type="match status" value="1"/>
</dbReference>
<accession>A0A0R3MQM7</accession>
<dbReference type="EMBL" id="LLYA01000167">
    <property type="protein sequence ID" value="KRR22177.1"/>
    <property type="molecule type" value="Genomic_DNA"/>
</dbReference>
<gene>
    <name evidence="1" type="ORF">CQ13_30060</name>
</gene>
<dbReference type="InterPro" id="IPR029052">
    <property type="entry name" value="Metallo-depent_PP-like"/>
</dbReference>
<organism evidence="1 2">
    <name type="scientific">Bradyrhizobium retamae</name>
    <dbReference type="NCBI Taxonomy" id="1300035"/>
    <lineage>
        <taxon>Bacteria</taxon>
        <taxon>Pseudomonadati</taxon>
        <taxon>Pseudomonadota</taxon>
        <taxon>Alphaproteobacteria</taxon>
        <taxon>Hyphomicrobiales</taxon>
        <taxon>Nitrobacteraceae</taxon>
        <taxon>Bradyrhizobium</taxon>
    </lineage>
</organism>
<sequence>MTAKKTVRPVKVDEAKRILALQDQVNRLTKDLRKALRDGNSNDIVSDVLGGIVNTPKQIPAWVRKAEPRERFKATPEVPVTMWADWHLGERVTKAEVNGVNEYNMTVARERVERLYSVTDKLCTENHTGVYPGIVINLTGDMVSGGLHPELVATDELEAIPASIKAFEWIAGGIARFADRFGRVYVPCVPGNHGRTTHRPEFKRYYRKNYDWLIYQMLIRHFADDPRVQFDVRPSNEVLYRVFNIRYLLLHGDMLGVGGGDGIIGAIGPIRRGEVKKSGAYSSQGTPFDMMLHGHYHQRLWLPNSTGAGSIKGYCEYVKNALNAKPDRPTQPLWFVHEKHGQTAHWDIYVDKAPKKSSEWMSVLGADAA</sequence>
<evidence type="ECO:0000313" key="2">
    <source>
        <dbReference type="Proteomes" id="UP000052023"/>
    </source>
</evidence>
<proteinExistence type="predicted"/>